<dbReference type="GO" id="GO:0020037">
    <property type="term" value="F:heme binding"/>
    <property type="evidence" value="ECO:0007669"/>
    <property type="project" value="InterPro"/>
</dbReference>
<evidence type="ECO:0000259" key="5">
    <source>
        <dbReference type="PROSITE" id="PS51007"/>
    </source>
</evidence>
<feature type="region of interest" description="Disordered" evidence="4">
    <location>
        <begin position="140"/>
        <end position="160"/>
    </location>
</feature>
<dbReference type="InterPro" id="IPR011478">
    <property type="entry name" value="DUF1585"/>
</dbReference>
<keyword evidence="3" id="KW-0349">Heme</keyword>
<keyword evidence="1 3" id="KW-0479">Metal-binding</keyword>
<dbReference type="AlphaFoldDB" id="A0A6J4PKE5"/>
<sequence>HLRLSDDTKDVPTAGLYRLSVSAYSFFWDKGAVLPAKATEAYSLAAGTVLTGTRTLGYFDAPKDKPGVSTVVVWLEPADEIFFNPVTLGHGHGSERGAATMTHSGVAVEWLDVEGPILAAWPPPGRQLLYGGLPLVEWKPESNTPRPRRPTDPHAPLQTVAPADPRVDAERLLRAFMARACRRPMADDEVRPFLALFEAKLAEPTTFEEAIRTAYKGVLTSPQFLFLSHTPGQPDLYALASRLSYFLWSTMPDEELTRLAADGSLGKPEVLRAQTERLLNHPKARNFVDNFTGQWLKLRDINATQPDRQLYPEEAWEADVAAYTVDSMAEETRLFFDNMLRKDLGVSHVIDSPSSFLNEPLAKLYGIEGVQGAAMREVALPPAAGRGGIISQASALKVSANGTTTSPVLRGVWVATRLLGREISPPPPGTGGIEPDVRGATTIREQLALHSTDASCASCHVKMDPPGFALESFDVVGARRDKYRVLKDGGLNRDGPPVDASGQTADGTPFQDLAGLKAILLKDPDALARNLTAKLLTYATGRAPAGADRIEVDEIVARVRGAGYGVRSIIHEVVQSEMMRGRP</sequence>
<dbReference type="PROSITE" id="PS51007">
    <property type="entry name" value="CYTC"/>
    <property type="match status" value="1"/>
</dbReference>
<feature type="domain" description="Cytochrome c" evidence="5">
    <location>
        <begin position="434"/>
        <end position="563"/>
    </location>
</feature>
<organism evidence="6">
    <name type="scientific">uncultured Phycisphaerae bacterium</name>
    <dbReference type="NCBI Taxonomy" id="904963"/>
    <lineage>
        <taxon>Bacteria</taxon>
        <taxon>Pseudomonadati</taxon>
        <taxon>Planctomycetota</taxon>
        <taxon>Phycisphaerae</taxon>
        <taxon>environmental samples</taxon>
    </lineage>
</organism>
<dbReference type="GO" id="GO:0009055">
    <property type="term" value="F:electron transfer activity"/>
    <property type="evidence" value="ECO:0007669"/>
    <property type="project" value="InterPro"/>
</dbReference>
<feature type="non-terminal residue" evidence="6">
    <location>
        <position position="1"/>
    </location>
</feature>
<name>A0A6J4PKE5_9BACT</name>
<evidence type="ECO:0000256" key="2">
    <source>
        <dbReference type="ARBA" id="ARBA00023004"/>
    </source>
</evidence>
<feature type="region of interest" description="Disordered" evidence="4">
    <location>
        <begin position="487"/>
        <end position="506"/>
    </location>
</feature>
<accession>A0A6J4PKE5</accession>
<protein>
    <recommendedName>
        <fullName evidence="5">Cytochrome c domain-containing protein</fullName>
    </recommendedName>
</protein>
<gene>
    <name evidence="6" type="ORF">AVDCRST_MAG64-2726</name>
</gene>
<dbReference type="EMBL" id="CADCUQ010000614">
    <property type="protein sequence ID" value="CAA9418501.1"/>
    <property type="molecule type" value="Genomic_DNA"/>
</dbReference>
<dbReference type="Pfam" id="PF07631">
    <property type="entry name" value="PSD4"/>
    <property type="match status" value="1"/>
</dbReference>
<evidence type="ECO:0000256" key="4">
    <source>
        <dbReference type="SAM" id="MobiDB-lite"/>
    </source>
</evidence>
<dbReference type="InterPro" id="IPR013043">
    <property type="entry name" value="DUF1595"/>
</dbReference>
<dbReference type="Pfam" id="PF07624">
    <property type="entry name" value="PSD2"/>
    <property type="match status" value="1"/>
</dbReference>
<dbReference type="Pfam" id="PF07637">
    <property type="entry name" value="PSD5"/>
    <property type="match status" value="1"/>
</dbReference>
<evidence type="ECO:0000256" key="3">
    <source>
        <dbReference type="PROSITE-ProRule" id="PRU00433"/>
    </source>
</evidence>
<evidence type="ECO:0000313" key="6">
    <source>
        <dbReference type="EMBL" id="CAA9418501.1"/>
    </source>
</evidence>
<dbReference type="InterPro" id="IPR009056">
    <property type="entry name" value="Cyt_c-like_dom"/>
</dbReference>
<dbReference type="InterPro" id="IPR013042">
    <property type="entry name" value="DUF1592"/>
</dbReference>
<reference evidence="6" key="1">
    <citation type="submission" date="2020-02" db="EMBL/GenBank/DDBJ databases">
        <authorList>
            <person name="Meier V. D."/>
        </authorList>
    </citation>
    <scope>NUCLEOTIDE SEQUENCE</scope>
    <source>
        <strain evidence="6">AVDCRST_MAG64</strain>
    </source>
</reference>
<keyword evidence="2 3" id="KW-0408">Iron</keyword>
<proteinExistence type="predicted"/>
<dbReference type="GO" id="GO:0046872">
    <property type="term" value="F:metal ion binding"/>
    <property type="evidence" value="ECO:0007669"/>
    <property type="project" value="UniProtKB-KW"/>
</dbReference>
<dbReference type="Pfam" id="PF07627">
    <property type="entry name" value="PSCyt3"/>
    <property type="match status" value="1"/>
</dbReference>
<evidence type="ECO:0000256" key="1">
    <source>
        <dbReference type="ARBA" id="ARBA00022723"/>
    </source>
</evidence>
<dbReference type="InterPro" id="IPR013039">
    <property type="entry name" value="DUF1588"/>
</dbReference>